<dbReference type="FunFam" id="3.40.970.10:FF:000002">
    <property type="entry name" value="Ribonuclease H"/>
    <property type="match status" value="1"/>
</dbReference>
<dbReference type="EMBL" id="JAHMUF010000002">
    <property type="protein sequence ID" value="KAG7195913.1"/>
    <property type="molecule type" value="Genomic_DNA"/>
</dbReference>
<dbReference type="PANTHER" id="PTHR10642:SF26">
    <property type="entry name" value="RIBONUCLEASE H1"/>
    <property type="match status" value="1"/>
</dbReference>
<reference evidence="15" key="1">
    <citation type="submission" date="2021-03" db="EMBL/GenBank/DDBJ databases">
        <authorList>
            <person name="Palmer J.M."/>
        </authorList>
    </citation>
    <scope>NUCLEOTIDE SEQUENCE</scope>
    <source>
        <strain evidence="15">ARV_011</strain>
    </source>
</reference>
<comment type="similarity">
    <text evidence="4 12">Belongs to the RNase H family.</text>
</comment>
<evidence type="ECO:0000256" key="7">
    <source>
        <dbReference type="ARBA" id="ARBA00022722"/>
    </source>
</evidence>
<dbReference type="Proteomes" id="UP000790833">
    <property type="component" value="Unassembled WGS sequence"/>
</dbReference>
<dbReference type="InterPro" id="IPR012337">
    <property type="entry name" value="RNaseH-like_sf"/>
</dbReference>
<dbReference type="Pfam" id="PF01693">
    <property type="entry name" value="Cauli_VI"/>
    <property type="match status" value="1"/>
</dbReference>
<dbReference type="Gene3D" id="3.40.970.10">
    <property type="entry name" value="Ribonuclease H1, N-terminal domain"/>
    <property type="match status" value="1"/>
</dbReference>
<keyword evidence="10 12" id="KW-0378">Hydrolase</keyword>
<keyword evidence="8 12" id="KW-0479">Metal-binding</keyword>
<dbReference type="GO" id="GO:0003676">
    <property type="term" value="F:nucleic acid binding"/>
    <property type="evidence" value="ECO:0007669"/>
    <property type="project" value="UniProtKB-UniRule"/>
</dbReference>
<evidence type="ECO:0000256" key="13">
    <source>
        <dbReference type="SAM" id="MobiDB-lite"/>
    </source>
</evidence>
<dbReference type="SUPFAM" id="SSF55658">
    <property type="entry name" value="L9 N-domain-like"/>
    <property type="match status" value="1"/>
</dbReference>
<keyword evidence="16" id="KW-1185">Reference proteome</keyword>
<dbReference type="GeneID" id="66115673"/>
<evidence type="ECO:0000256" key="10">
    <source>
        <dbReference type="ARBA" id="ARBA00022801"/>
    </source>
</evidence>
<dbReference type="RefSeq" id="XP_043051458.1">
    <property type="nucleotide sequence ID" value="XM_043193070.1"/>
</dbReference>
<dbReference type="GO" id="GO:0000287">
    <property type="term" value="F:magnesium ion binding"/>
    <property type="evidence" value="ECO:0007669"/>
    <property type="project" value="UniProtKB-UniRule"/>
</dbReference>
<evidence type="ECO:0000256" key="12">
    <source>
        <dbReference type="PIRNR" id="PIRNR036852"/>
    </source>
</evidence>
<comment type="function">
    <text evidence="3 12">Endonuclease that specifically degrades the RNA of RNA-DNA hybrids.</text>
</comment>
<comment type="caution">
    <text evidence="15">The sequence shown here is derived from an EMBL/GenBank/DDBJ whole genome shotgun (WGS) entry which is preliminary data.</text>
</comment>
<evidence type="ECO:0000256" key="8">
    <source>
        <dbReference type="ARBA" id="ARBA00022723"/>
    </source>
</evidence>
<evidence type="ECO:0000256" key="9">
    <source>
        <dbReference type="ARBA" id="ARBA00022759"/>
    </source>
</evidence>
<dbReference type="SUPFAM" id="SSF53098">
    <property type="entry name" value="Ribonuclease H-like"/>
    <property type="match status" value="1"/>
</dbReference>
<organism evidence="15 16">
    <name type="scientific">Scheffersomyces spartinae</name>
    <dbReference type="NCBI Taxonomy" id="45513"/>
    <lineage>
        <taxon>Eukaryota</taxon>
        <taxon>Fungi</taxon>
        <taxon>Dikarya</taxon>
        <taxon>Ascomycota</taxon>
        <taxon>Saccharomycotina</taxon>
        <taxon>Pichiomycetes</taxon>
        <taxon>Debaryomycetaceae</taxon>
        <taxon>Scheffersomyces</taxon>
    </lineage>
</organism>
<dbReference type="EC" id="3.1.26.4" evidence="5 12"/>
<dbReference type="OrthoDB" id="407198at2759"/>
<dbReference type="InterPro" id="IPR009027">
    <property type="entry name" value="Ribosomal_bL9/RNase_H1_N"/>
</dbReference>
<dbReference type="GO" id="GO:0043137">
    <property type="term" value="P:DNA replication, removal of RNA primer"/>
    <property type="evidence" value="ECO:0007669"/>
    <property type="project" value="TreeGrafter"/>
</dbReference>
<evidence type="ECO:0000256" key="1">
    <source>
        <dbReference type="ARBA" id="ARBA00000077"/>
    </source>
</evidence>
<keyword evidence="7 12" id="KW-0540">Nuclease</keyword>
<dbReference type="PROSITE" id="PS50879">
    <property type="entry name" value="RNASE_H_1"/>
    <property type="match status" value="1"/>
</dbReference>
<keyword evidence="9 12" id="KW-0255">Endonuclease</keyword>
<dbReference type="GO" id="GO:0004523">
    <property type="term" value="F:RNA-DNA hybrid ribonuclease activity"/>
    <property type="evidence" value="ECO:0007669"/>
    <property type="project" value="UniProtKB-UniRule"/>
</dbReference>
<name>A0A9P7VD46_9ASCO</name>
<dbReference type="InterPro" id="IPR017067">
    <property type="entry name" value="RNase_H1_euk"/>
</dbReference>
<evidence type="ECO:0000313" key="16">
    <source>
        <dbReference type="Proteomes" id="UP000790833"/>
    </source>
</evidence>
<feature type="domain" description="RNase H type-1" evidence="14">
    <location>
        <begin position="129"/>
        <end position="300"/>
    </location>
</feature>
<dbReference type="InterPro" id="IPR036397">
    <property type="entry name" value="RNaseH_sf"/>
</dbReference>
<evidence type="ECO:0000256" key="4">
    <source>
        <dbReference type="ARBA" id="ARBA00005300"/>
    </source>
</evidence>
<evidence type="ECO:0000256" key="5">
    <source>
        <dbReference type="ARBA" id="ARBA00012180"/>
    </source>
</evidence>
<dbReference type="InterPro" id="IPR002156">
    <property type="entry name" value="RNaseH_domain"/>
</dbReference>
<sequence>MPWLKVLGKQLFLRRMKYYAVANGRSNGIYQSWDTCKAQVLGFPGAKYKKFDTLSAAQDFVKGGTSANSSGSGARSSTNTNGNRGSIYKSGHGAGSSMSKSTSYARKHDEQYKGIGKAVALSLTSSTQPKNTTQVYVDGACRGNGKAGGMHRSGYGVYFGENDARNKAVPLSRIESAKLYKPTNQRAELHAANDALKTIEKEVTSTHRPNHKYEILTDSKYTKLCLNEWSDKWLRNGWKSSNGGSVLNRDIIEDARKRLDVINGTLLSRGESPVVFTYVPGHQGVEGNEQADRLANLGADQYDHYC</sequence>
<dbReference type="CDD" id="cd09280">
    <property type="entry name" value="RNase_HI_eukaryote_like"/>
    <property type="match status" value="1"/>
</dbReference>
<dbReference type="InterPro" id="IPR011320">
    <property type="entry name" value="RNase_H1_N"/>
</dbReference>
<keyword evidence="11 12" id="KW-0460">Magnesium</keyword>
<dbReference type="PIRSF" id="PIRSF036852">
    <property type="entry name" value="Ribonuclease_H1_euk"/>
    <property type="match status" value="1"/>
</dbReference>
<evidence type="ECO:0000256" key="3">
    <source>
        <dbReference type="ARBA" id="ARBA00004065"/>
    </source>
</evidence>
<accession>A0A9P7VD46</accession>
<dbReference type="AlphaFoldDB" id="A0A9P7VD46"/>
<feature type="compositionally biased region" description="Low complexity" evidence="13">
    <location>
        <begin position="64"/>
        <end position="83"/>
    </location>
</feature>
<dbReference type="InterPro" id="IPR050092">
    <property type="entry name" value="RNase_H"/>
</dbReference>
<protein>
    <recommendedName>
        <fullName evidence="6 12">Ribonuclease H</fullName>
        <shortName evidence="12">RNase H</shortName>
        <ecNumber evidence="5 12">3.1.26.4</ecNumber>
    </recommendedName>
</protein>
<evidence type="ECO:0000256" key="2">
    <source>
        <dbReference type="ARBA" id="ARBA00001946"/>
    </source>
</evidence>
<dbReference type="PANTHER" id="PTHR10642">
    <property type="entry name" value="RIBONUCLEASE H1"/>
    <property type="match status" value="1"/>
</dbReference>
<comment type="catalytic activity">
    <reaction evidence="1 12">
        <text>Endonucleolytic cleavage to 5'-phosphomonoester.</text>
        <dbReference type="EC" id="3.1.26.4"/>
    </reaction>
</comment>
<dbReference type="Gene3D" id="3.30.420.10">
    <property type="entry name" value="Ribonuclease H-like superfamily/Ribonuclease H"/>
    <property type="match status" value="1"/>
</dbReference>
<evidence type="ECO:0000313" key="15">
    <source>
        <dbReference type="EMBL" id="KAG7195913.1"/>
    </source>
</evidence>
<evidence type="ECO:0000259" key="14">
    <source>
        <dbReference type="PROSITE" id="PS50879"/>
    </source>
</evidence>
<comment type="cofactor">
    <cofactor evidence="2 12">
        <name>Mg(2+)</name>
        <dbReference type="ChEBI" id="CHEBI:18420"/>
    </cofactor>
</comment>
<dbReference type="InterPro" id="IPR037056">
    <property type="entry name" value="RNase_H1_N_sf"/>
</dbReference>
<proteinExistence type="inferred from homology"/>
<gene>
    <name evidence="15" type="ORF">KQ657_002299</name>
</gene>
<evidence type="ECO:0000256" key="11">
    <source>
        <dbReference type="ARBA" id="ARBA00022842"/>
    </source>
</evidence>
<evidence type="ECO:0000256" key="6">
    <source>
        <dbReference type="ARBA" id="ARBA00017721"/>
    </source>
</evidence>
<dbReference type="Pfam" id="PF00075">
    <property type="entry name" value="RNase_H"/>
    <property type="match status" value="1"/>
</dbReference>
<feature type="region of interest" description="Disordered" evidence="13">
    <location>
        <begin position="64"/>
        <end position="107"/>
    </location>
</feature>